<gene>
    <name evidence="1" type="ORF">MM415B04260_0006</name>
</gene>
<protein>
    <submittedName>
        <fullName evidence="1">Uncharacterized protein</fullName>
    </submittedName>
</protein>
<name>A0A6M3LJ17_9ZZZZ</name>
<reference evidence="1" key="1">
    <citation type="submission" date="2020-03" db="EMBL/GenBank/DDBJ databases">
        <title>The deep terrestrial virosphere.</title>
        <authorList>
            <person name="Holmfeldt K."/>
            <person name="Nilsson E."/>
            <person name="Simone D."/>
            <person name="Lopez-Fernandez M."/>
            <person name="Wu X."/>
            <person name="de Brujin I."/>
            <person name="Lundin D."/>
            <person name="Andersson A."/>
            <person name="Bertilsson S."/>
            <person name="Dopson M."/>
        </authorList>
    </citation>
    <scope>NUCLEOTIDE SEQUENCE</scope>
    <source>
        <strain evidence="1">MM415B04260</strain>
    </source>
</reference>
<sequence>MDDKRITFKDVWLVFKNYCFKGGAKIKISGDYGYKSKKYNQRTNTGRCIQLKSGSENGLVTIWDNKKGVVKINIREEKVK</sequence>
<organism evidence="1">
    <name type="scientific">viral metagenome</name>
    <dbReference type="NCBI Taxonomy" id="1070528"/>
    <lineage>
        <taxon>unclassified sequences</taxon>
        <taxon>metagenomes</taxon>
        <taxon>organismal metagenomes</taxon>
    </lineage>
</organism>
<proteinExistence type="predicted"/>
<dbReference type="AlphaFoldDB" id="A0A6M3LJ17"/>
<evidence type="ECO:0000313" key="1">
    <source>
        <dbReference type="EMBL" id="QJA93334.1"/>
    </source>
</evidence>
<accession>A0A6M3LJ17</accession>
<dbReference type="EMBL" id="MT143141">
    <property type="protein sequence ID" value="QJA93334.1"/>
    <property type="molecule type" value="Genomic_DNA"/>
</dbReference>